<keyword evidence="8" id="KW-1185">Reference proteome</keyword>
<dbReference type="InterPro" id="IPR050763">
    <property type="entry name" value="ABC_transporter_ATP-binding"/>
</dbReference>
<dbReference type="STRING" id="247633.GP2143_01935"/>
<name>A0YG14_9GAMM</name>
<accession>A0YG14</accession>
<evidence type="ECO:0000259" key="6">
    <source>
        <dbReference type="PROSITE" id="PS50893"/>
    </source>
</evidence>
<dbReference type="Gene3D" id="3.40.50.300">
    <property type="entry name" value="P-loop containing nucleotide triphosphate hydrolases"/>
    <property type="match status" value="1"/>
</dbReference>
<dbReference type="InterPro" id="IPR027417">
    <property type="entry name" value="P-loop_NTPase"/>
</dbReference>
<keyword evidence="4" id="KW-0547">Nucleotide-binding</keyword>
<evidence type="ECO:0000256" key="2">
    <source>
        <dbReference type="ARBA" id="ARBA00022448"/>
    </source>
</evidence>
<evidence type="ECO:0000313" key="8">
    <source>
        <dbReference type="Proteomes" id="UP000004931"/>
    </source>
</evidence>
<dbReference type="Pfam" id="PF00005">
    <property type="entry name" value="ABC_tran"/>
    <property type="match status" value="1"/>
</dbReference>
<keyword evidence="5 7" id="KW-0067">ATP-binding</keyword>
<dbReference type="EMBL" id="AAVT01000009">
    <property type="protein sequence ID" value="EAW30264.1"/>
    <property type="molecule type" value="Genomic_DNA"/>
</dbReference>
<dbReference type="AlphaFoldDB" id="A0YG14"/>
<dbReference type="eggNOG" id="COG4555">
    <property type="taxonomic scope" value="Bacteria"/>
</dbReference>
<dbReference type="GO" id="GO:0005524">
    <property type="term" value="F:ATP binding"/>
    <property type="evidence" value="ECO:0007669"/>
    <property type="project" value="UniProtKB-KW"/>
</dbReference>
<proteinExistence type="inferred from homology"/>
<comment type="similarity">
    <text evidence="1">Belongs to the ABC transporter superfamily.</text>
</comment>
<dbReference type="GO" id="GO:0016887">
    <property type="term" value="F:ATP hydrolysis activity"/>
    <property type="evidence" value="ECO:0007669"/>
    <property type="project" value="InterPro"/>
</dbReference>
<dbReference type="SMART" id="SM00382">
    <property type="entry name" value="AAA"/>
    <property type="match status" value="1"/>
</dbReference>
<keyword evidence="2" id="KW-0813">Transport</keyword>
<protein>
    <submittedName>
        <fullName evidence="7">Sodium ABC transporter ATP-binding protein</fullName>
    </submittedName>
</protein>
<reference evidence="7 8" key="1">
    <citation type="journal article" date="2010" name="J. Bacteriol.">
        <title>Genome sequence of the oligotrophic marine Gammaproteobacterium HTCC2143, isolated from the Oregon Coast.</title>
        <authorList>
            <person name="Oh H.M."/>
            <person name="Kang I."/>
            <person name="Ferriera S."/>
            <person name="Giovannoni S.J."/>
            <person name="Cho J.C."/>
        </authorList>
    </citation>
    <scope>NUCLEOTIDE SEQUENCE [LARGE SCALE GENOMIC DNA]</scope>
    <source>
        <strain evidence="7 8">HTCC2143</strain>
    </source>
</reference>
<dbReference type="PANTHER" id="PTHR42711:SF5">
    <property type="entry name" value="ABC TRANSPORTER ATP-BINDING PROTEIN NATA"/>
    <property type="match status" value="1"/>
</dbReference>
<dbReference type="OrthoDB" id="9778870at2"/>
<dbReference type="InterPro" id="IPR017871">
    <property type="entry name" value="ABC_transporter-like_CS"/>
</dbReference>
<dbReference type="SUPFAM" id="SSF52540">
    <property type="entry name" value="P-loop containing nucleoside triphosphate hydrolases"/>
    <property type="match status" value="1"/>
</dbReference>
<dbReference type="PANTHER" id="PTHR42711">
    <property type="entry name" value="ABC TRANSPORTER ATP-BINDING PROTEIN"/>
    <property type="match status" value="1"/>
</dbReference>
<sequence length="248" mass="27194">MIEIKNIRKRFGDIVAVDDVSFVAKSGEIFGLLGPNGAGKTTSLRMLYGLFKPDSGCLLVDGISVPEHTLQVQRRMGVLPDGGNLYTRLTARENIAYFGKLQGMQPAEIEHSIANFVDILDMHSIIDRKTGGFSQGERMKVSLARALVHSPDYILLDEPTNGLDVLTTQAVRALLLRLKAEGKCVIFSSHLMHEVANLCDRVAIVAQGKVVIEGDQSTVIKKANKNTMEDAFVHFAYGEGTNIPENLR</sequence>
<dbReference type="PROSITE" id="PS00211">
    <property type="entry name" value="ABC_TRANSPORTER_1"/>
    <property type="match status" value="1"/>
</dbReference>
<comment type="caution">
    <text evidence="7">The sequence shown here is derived from an EMBL/GenBank/DDBJ whole genome shotgun (WGS) entry which is preliminary data.</text>
</comment>
<gene>
    <name evidence="7" type="ORF">GP2143_01935</name>
</gene>
<feature type="domain" description="ABC transporter" evidence="6">
    <location>
        <begin position="2"/>
        <end position="232"/>
    </location>
</feature>
<evidence type="ECO:0000256" key="1">
    <source>
        <dbReference type="ARBA" id="ARBA00005417"/>
    </source>
</evidence>
<dbReference type="Proteomes" id="UP000004931">
    <property type="component" value="Unassembled WGS sequence"/>
</dbReference>
<evidence type="ECO:0000256" key="3">
    <source>
        <dbReference type="ARBA" id="ARBA00022458"/>
    </source>
</evidence>
<keyword evidence="3" id="KW-0536">Nodulation</keyword>
<evidence type="ECO:0000256" key="5">
    <source>
        <dbReference type="ARBA" id="ARBA00022840"/>
    </source>
</evidence>
<evidence type="ECO:0000256" key="4">
    <source>
        <dbReference type="ARBA" id="ARBA00022741"/>
    </source>
</evidence>
<dbReference type="InterPro" id="IPR003593">
    <property type="entry name" value="AAA+_ATPase"/>
</dbReference>
<evidence type="ECO:0000313" key="7">
    <source>
        <dbReference type="EMBL" id="EAW30264.1"/>
    </source>
</evidence>
<dbReference type="InterPro" id="IPR003439">
    <property type="entry name" value="ABC_transporter-like_ATP-bd"/>
</dbReference>
<organism evidence="7 8">
    <name type="scientific">marine gamma proteobacterium HTCC2143</name>
    <dbReference type="NCBI Taxonomy" id="247633"/>
    <lineage>
        <taxon>Bacteria</taxon>
        <taxon>Pseudomonadati</taxon>
        <taxon>Pseudomonadota</taxon>
        <taxon>Gammaproteobacteria</taxon>
        <taxon>Cellvibrionales</taxon>
        <taxon>Spongiibacteraceae</taxon>
        <taxon>BD1-7 clade</taxon>
    </lineage>
</organism>
<dbReference type="PROSITE" id="PS50893">
    <property type="entry name" value="ABC_TRANSPORTER_2"/>
    <property type="match status" value="1"/>
</dbReference>